<dbReference type="PANTHER" id="PTHR43510:SF1">
    <property type="entry name" value="AMINOTRANSFERASE FUNCTION, HYPOTHETICAL (EUROFUNG)"/>
    <property type="match status" value="1"/>
</dbReference>
<comment type="caution">
    <text evidence="2">The sequence shown here is derived from an EMBL/GenBank/DDBJ whole genome shotgun (WGS) entry which is preliminary data.</text>
</comment>
<dbReference type="Gene3D" id="3.90.1150.10">
    <property type="entry name" value="Aspartate Aminotransferase, domain 1"/>
    <property type="match status" value="1"/>
</dbReference>
<sequence>MRVMASEYMYWAKNQAPVRYALGSSEVPPCHLDRFPLDIADLELDGQSRYRYPPLREAIARHAGVTADRVVLADGTSMANMLALSALIAPGDEVVAEHPVYEPMVATAEHLGATIRSLERRAPDFAIDPAAVEAAVTERTRVILLTNLHNPTGNLADVTVLQEIGAIAERVGAHVVVDEVYLDAAIPPQRTSALLGDRFVVTSSLTKCYGLSGIRCGWILADPALAERIWRLNELFGVAQSHAAERLALVAFEHLDEIAAGNAKLLQRNRALANAFFASRDDLEYVPMTGGITAFPRLIDGDVDALNRLLRERYDTSIVPGRFFGAPDRFRMGVGGRTDIVEAGLERLASALDSML</sequence>
<dbReference type="InterPro" id="IPR015422">
    <property type="entry name" value="PyrdxlP-dep_Trfase_small"/>
</dbReference>
<dbReference type="CDD" id="cd00609">
    <property type="entry name" value="AAT_like"/>
    <property type="match status" value="1"/>
</dbReference>
<dbReference type="Gene3D" id="3.40.640.10">
    <property type="entry name" value="Type I PLP-dependent aspartate aminotransferase-like (Major domain)"/>
    <property type="match status" value="1"/>
</dbReference>
<feature type="domain" description="Aminotransferase class I/classII large" evidence="1">
    <location>
        <begin position="52"/>
        <end position="348"/>
    </location>
</feature>
<dbReference type="InterPro" id="IPR004839">
    <property type="entry name" value="Aminotransferase_I/II_large"/>
</dbReference>
<evidence type="ECO:0000259" key="1">
    <source>
        <dbReference type="Pfam" id="PF00155"/>
    </source>
</evidence>
<gene>
    <name evidence="2" type="ORF">SCH01S_19_00870</name>
</gene>
<protein>
    <submittedName>
        <fullName evidence="2">Putative aminotransferase</fullName>
    </submittedName>
</protein>
<dbReference type="GO" id="GO:0030170">
    <property type="term" value="F:pyridoxal phosphate binding"/>
    <property type="evidence" value="ECO:0007669"/>
    <property type="project" value="InterPro"/>
</dbReference>
<organism evidence="2 3">
    <name type="scientific">Sphingomonas changbaiensis NBRC 104936</name>
    <dbReference type="NCBI Taxonomy" id="1219043"/>
    <lineage>
        <taxon>Bacteria</taxon>
        <taxon>Pseudomonadati</taxon>
        <taxon>Pseudomonadota</taxon>
        <taxon>Alphaproteobacteria</taxon>
        <taxon>Sphingomonadales</taxon>
        <taxon>Sphingomonadaceae</taxon>
        <taxon>Sphingomonas</taxon>
    </lineage>
</organism>
<dbReference type="PANTHER" id="PTHR43510">
    <property type="entry name" value="AMINOTRANSFERASE FUNCTION, HYPOTHETICAL (EUROFUNG)"/>
    <property type="match status" value="1"/>
</dbReference>
<reference evidence="2 3" key="1">
    <citation type="submission" date="2015-04" db="EMBL/GenBank/DDBJ databases">
        <title>Whole genome shotgun sequence of Sphingomonas changbaiensis NBRC 104936.</title>
        <authorList>
            <person name="Katano-Makiyama Y."/>
            <person name="Hosoyama A."/>
            <person name="Hashimoto M."/>
            <person name="Noguchi M."/>
            <person name="Tsuchikane K."/>
            <person name="Ohji S."/>
            <person name="Yamazoe A."/>
            <person name="Ichikawa N."/>
            <person name="Kimura A."/>
            <person name="Fujita N."/>
        </authorList>
    </citation>
    <scope>NUCLEOTIDE SEQUENCE [LARGE SCALE GENOMIC DNA]</scope>
    <source>
        <strain evidence="2 3">NBRC 104936</strain>
    </source>
</reference>
<evidence type="ECO:0000313" key="2">
    <source>
        <dbReference type="EMBL" id="GAO38783.1"/>
    </source>
</evidence>
<dbReference type="InterPro" id="IPR015424">
    <property type="entry name" value="PyrdxlP-dep_Trfase"/>
</dbReference>
<dbReference type="Proteomes" id="UP000033202">
    <property type="component" value="Unassembled WGS sequence"/>
</dbReference>
<dbReference type="EMBL" id="BBWU01000019">
    <property type="protein sequence ID" value="GAO38783.1"/>
    <property type="molecule type" value="Genomic_DNA"/>
</dbReference>
<dbReference type="InterPro" id="IPR015421">
    <property type="entry name" value="PyrdxlP-dep_Trfase_major"/>
</dbReference>
<evidence type="ECO:0000313" key="3">
    <source>
        <dbReference type="Proteomes" id="UP000033202"/>
    </source>
</evidence>
<keyword evidence="2" id="KW-0808">Transferase</keyword>
<keyword evidence="2" id="KW-0032">Aminotransferase</keyword>
<dbReference type="AlphaFoldDB" id="A0A0E9MMN7"/>
<dbReference type="SUPFAM" id="SSF53383">
    <property type="entry name" value="PLP-dependent transferases"/>
    <property type="match status" value="1"/>
</dbReference>
<keyword evidence="3" id="KW-1185">Reference proteome</keyword>
<dbReference type="GO" id="GO:0008483">
    <property type="term" value="F:transaminase activity"/>
    <property type="evidence" value="ECO:0007669"/>
    <property type="project" value="UniProtKB-KW"/>
</dbReference>
<name>A0A0E9MMN7_9SPHN</name>
<dbReference type="STRING" id="1219043.SCH01S_19_00870"/>
<accession>A0A0E9MMN7</accession>
<proteinExistence type="predicted"/>
<dbReference type="Pfam" id="PF00155">
    <property type="entry name" value="Aminotran_1_2"/>
    <property type="match status" value="1"/>
</dbReference>